<dbReference type="InterPro" id="IPR004703">
    <property type="entry name" value="PTS_sugar-sp_permease"/>
</dbReference>
<dbReference type="Proteomes" id="UP000261257">
    <property type="component" value="Unassembled WGS sequence"/>
</dbReference>
<dbReference type="RefSeq" id="WP_055656345.1">
    <property type="nucleotide sequence ID" value="NZ_CABIXC010000007.1"/>
</dbReference>
<keyword evidence="5" id="KW-0762">Sugar transport</keyword>
<keyword evidence="8 14" id="KW-1133">Transmembrane helix</keyword>
<dbReference type="InterPro" id="IPR051562">
    <property type="entry name" value="Ascorbate-PTS_EIIC"/>
</dbReference>
<dbReference type="GO" id="GO:0005886">
    <property type="term" value="C:plasma membrane"/>
    <property type="evidence" value="ECO:0007669"/>
    <property type="project" value="UniProtKB-SubCell"/>
</dbReference>
<keyword evidence="9 14" id="KW-0472">Membrane</keyword>
<comment type="similarity">
    <text evidence="11">Belongs to the UlaA family.</text>
</comment>
<dbReference type="NCBIfam" id="NF006920">
    <property type="entry name" value="PRK09410.1-2"/>
    <property type="match status" value="1"/>
</dbReference>
<evidence type="ECO:0000256" key="9">
    <source>
        <dbReference type="ARBA" id="ARBA00023136"/>
    </source>
</evidence>
<gene>
    <name evidence="15" type="primary">ulaA_2</name>
    <name evidence="16" type="ORF">DXC39_08380</name>
    <name evidence="15" type="ORF">ERS852407_03002</name>
</gene>
<dbReference type="PANTHER" id="PTHR33843:SF4">
    <property type="entry name" value="ASCORBATE-SPECIFIC PTS SYSTEM EIIC COMPONENT"/>
    <property type="match status" value="1"/>
</dbReference>
<feature type="transmembrane region" description="Helical" evidence="14">
    <location>
        <begin position="269"/>
        <end position="293"/>
    </location>
</feature>
<evidence type="ECO:0000256" key="12">
    <source>
        <dbReference type="ARBA" id="ARBA00039702"/>
    </source>
</evidence>
<dbReference type="Pfam" id="PF03611">
    <property type="entry name" value="EIIC-GAT"/>
    <property type="match status" value="1"/>
</dbReference>
<evidence type="ECO:0000256" key="6">
    <source>
        <dbReference type="ARBA" id="ARBA00022683"/>
    </source>
</evidence>
<sequence length="435" mass="46741">MGTFGTIATWLSNNFFNTPAFLLMLVVLIGHLLQKSPFEKTISGTLKAGIGFLVISSGSGIVTGALTVFEPLWSEVFGLPSATLTNCMGYDAFVGKFGSVIAIVMASSFLINVILARITPFKYIFLTGHELWWVTVVSSGVLINFAPEMPTWKMVCILAPLLGLYFTLQPAICQKYVRRITDSDDFALAHPSGIGSFIAANAGKVFSKNKKDAETMVFSKRLSFLRDNNVITALVMMIFYLIGAVIVLVKNTENGQALMANAGTQNFIIYAIVQSLTFAAGIAVILVGVRLFVGEIIPSFKGIADKLVPNAIPALDCPVLFTYSPNAVILGFVGMFAGIIFWMLALGFSIGFVVVPTMIVLFFHGATAGIFGNSTGGIKGALLGGFIISTIVALGQLVFIKFLVPATIPDTIMWAGETDEFLLFWIFALIAKVLG</sequence>
<evidence type="ECO:0000313" key="17">
    <source>
        <dbReference type="Proteomes" id="UP000095651"/>
    </source>
</evidence>
<evidence type="ECO:0000256" key="3">
    <source>
        <dbReference type="ARBA" id="ARBA00022448"/>
    </source>
</evidence>
<keyword evidence="4" id="KW-1003">Cell membrane</keyword>
<evidence type="ECO:0000256" key="11">
    <source>
        <dbReference type="ARBA" id="ARBA00038218"/>
    </source>
</evidence>
<evidence type="ECO:0000256" key="14">
    <source>
        <dbReference type="SAM" id="Phobius"/>
    </source>
</evidence>
<feature type="transmembrane region" description="Helical" evidence="14">
    <location>
        <begin position="45"/>
        <end position="73"/>
    </location>
</feature>
<feature type="transmembrane region" description="Helical" evidence="14">
    <location>
        <begin position="350"/>
        <end position="371"/>
    </location>
</feature>
<organism evidence="15 17">
    <name type="scientific">Hungatella hathewayi</name>
    <dbReference type="NCBI Taxonomy" id="154046"/>
    <lineage>
        <taxon>Bacteria</taxon>
        <taxon>Bacillati</taxon>
        <taxon>Bacillota</taxon>
        <taxon>Clostridia</taxon>
        <taxon>Lachnospirales</taxon>
        <taxon>Lachnospiraceae</taxon>
        <taxon>Hungatella</taxon>
    </lineage>
</organism>
<keyword evidence="6" id="KW-0598">Phosphotransferase system</keyword>
<evidence type="ECO:0000256" key="10">
    <source>
        <dbReference type="ARBA" id="ARBA00037387"/>
    </source>
</evidence>
<dbReference type="PANTHER" id="PTHR33843">
    <property type="entry name" value="ASCORBATE-SPECIFIC PTS SYSTEM EIIC COMPONENT"/>
    <property type="match status" value="1"/>
</dbReference>
<evidence type="ECO:0000256" key="13">
    <source>
        <dbReference type="ARBA" id="ARBA00042859"/>
    </source>
</evidence>
<feature type="transmembrane region" description="Helical" evidence="14">
    <location>
        <begin position="93"/>
        <end position="116"/>
    </location>
</feature>
<evidence type="ECO:0000256" key="8">
    <source>
        <dbReference type="ARBA" id="ARBA00022989"/>
    </source>
</evidence>
<evidence type="ECO:0000256" key="2">
    <source>
        <dbReference type="ARBA" id="ARBA00011738"/>
    </source>
</evidence>
<evidence type="ECO:0000256" key="1">
    <source>
        <dbReference type="ARBA" id="ARBA00004651"/>
    </source>
</evidence>
<comment type="function">
    <text evidence="10">The phosphoenolpyruvate-dependent sugar phosphotransferase system (sugar PTS), a major carbohydrate active transport system, catalyzes the phosphorylation of incoming sugar substrates concomitantly with their translocation across the cell membrane. The enzyme II UlaABC PTS system is involved in ascorbate transport.</text>
</comment>
<evidence type="ECO:0000256" key="5">
    <source>
        <dbReference type="ARBA" id="ARBA00022597"/>
    </source>
</evidence>
<feature type="transmembrane region" description="Helical" evidence="14">
    <location>
        <begin position="380"/>
        <end position="400"/>
    </location>
</feature>
<evidence type="ECO:0000256" key="4">
    <source>
        <dbReference type="ARBA" id="ARBA00022475"/>
    </source>
</evidence>
<protein>
    <recommendedName>
        <fullName evidence="12">Ascorbate-specific PTS system EIIC component</fullName>
    </recommendedName>
    <alternativeName>
        <fullName evidence="13">Ascorbate-specific permease IIC component UlaA</fullName>
    </alternativeName>
</protein>
<dbReference type="AlphaFoldDB" id="A0A174FLB9"/>
<reference evidence="15 17" key="1">
    <citation type="submission" date="2015-09" db="EMBL/GenBank/DDBJ databases">
        <authorList>
            <consortium name="Pathogen Informatics"/>
        </authorList>
    </citation>
    <scope>NUCLEOTIDE SEQUENCE [LARGE SCALE GENOMIC DNA]</scope>
    <source>
        <strain evidence="15 17">2789STDY5608850</strain>
    </source>
</reference>
<comment type="subunit">
    <text evidence="2">Homodimer.</text>
</comment>
<feature type="transmembrane region" description="Helical" evidence="14">
    <location>
        <begin position="15"/>
        <end position="33"/>
    </location>
</feature>
<accession>A0A174FLB9</accession>
<reference evidence="16 18" key="2">
    <citation type="submission" date="2018-08" db="EMBL/GenBank/DDBJ databases">
        <title>A genome reference for cultivated species of the human gut microbiota.</title>
        <authorList>
            <person name="Zou Y."/>
            <person name="Xue W."/>
            <person name="Luo G."/>
        </authorList>
    </citation>
    <scope>NUCLEOTIDE SEQUENCE [LARGE SCALE GENOMIC DNA]</scope>
    <source>
        <strain evidence="16 18">TF05-11AC</strain>
    </source>
</reference>
<keyword evidence="3" id="KW-0813">Transport</keyword>
<comment type="subcellular location">
    <subcellularLocation>
        <location evidence="1">Cell membrane</location>
        <topology evidence="1">Multi-pass membrane protein</topology>
    </subcellularLocation>
</comment>
<name>A0A174FLB9_9FIRM</name>
<proteinExistence type="inferred from homology"/>
<evidence type="ECO:0000313" key="18">
    <source>
        <dbReference type="Proteomes" id="UP000261257"/>
    </source>
</evidence>
<keyword evidence="7 14" id="KW-0812">Transmembrane</keyword>
<feature type="transmembrane region" description="Helical" evidence="14">
    <location>
        <begin position="123"/>
        <end position="145"/>
    </location>
</feature>
<feature type="transmembrane region" description="Helical" evidence="14">
    <location>
        <begin position="327"/>
        <end position="344"/>
    </location>
</feature>
<dbReference type="EMBL" id="QSSQ01000004">
    <property type="protein sequence ID" value="RGM07069.1"/>
    <property type="molecule type" value="Genomic_DNA"/>
</dbReference>
<evidence type="ECO:0000313" key="15">
    <source>
        <dbReference type="EMBL" id="CUO49718.1"/>
    </source>
</evidence>
<dbReference type="EMBL" id="CYZE01000007">
    <property type="protein sequence ID" value="CUO49718.1"/>
    <property type="molecule type" value="Genomic_DNA"/>
</dbReference>
<evidence type="ECO:0000313" key="16">
    <source>
        <dbReference type="EMBL" id="RGM07069.1"/>
    </source>
</evidence>
<feature type="transmembrane region" description="Helical" evidence="14">
    <location>
        <begin position="230"/>
        <end position="249"/>
    </location>
</feature>
<dbReference type="Proteomes" id="UP000095651">
    <property type="component" value="Unassembled WGS sequence"/>
</dbReference>
<evidence type="ECO:0000256" key="7">
    <source>
        <dbReference type="ARBA" id="ARBA00022692"/>
    </source>
</evidence>
<dbReference type="GO" id="GO:0009401">
    <property type="term" value="P:phosphoenolpyruvate-dependent sugar phosphotransferase system"/>
    <property type="evidence" value="ECO:0007669"/>
    <property type="project" value="UniProtKB-KW"/>
</dbReference>